<accession>A0ABN0T851</accession>
<reference evidence="1 2" key="1">
    <citation type="journal article" date="2019" name="Int. J. Syst. Evol. Microbiol.">
        <title>The Global Catalogue of Microorganisms (GCM) 10K type strain sequencing project: providing services to taxonomists for standard genome sequencing and annotation.</title>
        <authorList>
            <consortium name="The Broad Institute Genomics Platform"/>
            <consortium name="The Broad Institute Genome Sequencing Center for Infectious Disease"/>
            <person name="Wu L."/>
            <person name="Ma J."/>
        </authorList>
    </citation>
    <scope>NUCLEOTIDE SEQUENCE [LARGE SCALE GENOMIC DNA]</scope>
    <source>
        <strain evidence="1 2">JCM 8542</strain>
    </source>
</reference>
<evidence type="ECO:0000313" key="1">
    <source>
        <dbReference type="EMBL" id="GAA0214899.1"/>
    </source>
</evidence>
<organism evidence="1 2">
    <name type="scientific">Selenomonas dianae</name>
    <dbReference type="NCBI Taxonomy" id="135079"/>
    <lineage>
        <taxon>Bacteria</taxon>
        <taxon>Bacillati</taxon>
        <taxon>Bacillota</taxon>
        <taxon>Negativicutes</taxon>
        <taxon>Selenomonadales</taxon>
        <taxon>Selenomonadaceae</taxon>
        <taxon>Selenomonas</taxon>
    </lineage>
</organism>
<protein>
    <submittedName>
        <fullName evidence="1">Uncharacterized protein</fullName>
    </submittedName>
</protein>
<sequence>MPRDAPQQTLVEQAEYSVRPAPCGFLSFKRSAFEIRRYFGGRAHDRLCNEGSARSTQGISYFCVQVISPP</sequence>
<evidence type="ECO:0000313" key="2">
    <source>
        <dbReference type="Proteomes" id="UP001500399"/>
    </source>
</evidence>
<keyword evidence="2" id="KW-1185">Reference proteome</keyword>
<dbReference type="EMBL" id="BAAACR010000012">
    <property type="protein sequence ID" value="GAA0214899.1"/>
    <property type="molecule type" value="Genomic_DNA"/>
</dbReference>
<gene>
    <name evidence="1" type="ORF">GCM10008919_17750</name>
</gene>
<dbReference type="Proteomes" id="UP001500399">
    <property type="component" value="Unassembled WGS sequence"/>
</dbReference>
<name>A0ABN0T851_9FIRM</name>
<proteinExistence type="predicted"/>
<comment type="caution">
    <text evidence="1">The sequence shown here is derived from an EMBL/GenBank/DDBJ whole genome shotgun (WGS) entry which is preliminary data.</text>
</comment>